<keyword evidence="2" id="KW-0229">DNA integration</keyword>
<evidence type="ECO:0000256" key="3">
    <source>
        <dbReference type="ARBA" id="ARBA00023125"/>
    </source>
</evidence>
<evidence type="ECO:0000313" key="9">
    <source>
        <dbReference type="Proteomes" id="UP000295680"/>
    </source>
</evidence>
<dbReference type="PANTHER" id="PTHR30349:SF41">
    <property type="entry name" value="INTEGRASE_RECOMBINASE PROTEIN MJ0367-RELATED"/>
    <property type="match status" value="1"/>
</dbReference>
<comment type="similarity">
    <text evidence="1">Belongs to the 'phage' integrase family.</text>
</comment>
<evidence type="ECO:0000256" key="1">
    <source>
        <dbReference type="ARBA" id="ARBA00008857"/>
    </source>
</evidence>
<dbReference type="OrthoDB" id="3183879at2"/>
<dbReference type="RefSeq" id="WP_132110142.1">
    <property type="nucleotide sequence ID" value="NZ_SLWS01000001.1"/>
</dbReference>
<gene>
    <name evidence="8" type="ORF">EV192_101173</name>
</gene>
<dbReference type="Gene3D" id="1.10.150.130">
    <property type="match status" value="1"/>
</dbReference>
<dbReference type="InterPro" id="IPR011010">
    <property type="entry name" value="DNA_brk_join_enz"/>
</dbReference>
<proteinExistence type="inferred from homology"/>
<dbReference type="PROSITE" id="PS51898">
    <property type="entry name" value="TYR_RECOMBINASE"/>
    <property type="match status" value="1"/>
</dbReference>
<feature type="domain" description="Core-binding (CB)" evidence="7">
    <location>
        <begin position="9"/>
        <end position="94"/>
    </location>
</feature>
<organism evidence="8 9">
    <name type="scientific">Actinocrispum wychmicini</name>
    <dbReference type="NCBI Taxonomy" id="1213861"/>
    <lineage>
        <taxon>Bacteria</taxon>
        <taxon>Bacillati</taxon>
        <taxon>Actinomycetota</taxon>
        <taxon>Actinomycetes</taxon>
        <taxon>Pseudonocardiales</taxon>
        <taxon>Pseudonocardiaceae</taxon>
        <taxon>Actinocrispum</taxon>
    </lineage>
</organism>
<dbReference type="GO" id="GO:0003677">
    <property type="term" value="F:DNA binding"/>
    <property type="evidence" value="ECO:0007669"/>
    <property type="project" value="UniProtKB-UniRule"/>
</dbReference>
<dbReference type="GO" id="GO:0006310">
    <property type="term" value="P:DNA recombination"/>
    <property type="evidence" value="ECO:0007669"/>
    <property type="project" value="UniProtKB-KW"/>
</dbReference>
<protein>
    <submittedName>
        <fullName evidence="8">Site-specific recombinase XerD</fullName>
    </submittedName>
</protein>
<comment type="caution">
    <text evidence="8">The sequence shown here is derived from an EMBL/GenBank/DDBJ whole genome shotgun (WGS) entry which is preliminary data.</text>
</comment>
<keyword evidence="4" id="KW-0233">DNA recombination</keyword>
<dbReference type="InterPro" id="IPR010998">
    <property type="entry name" value="Integrase_recombinase_N"/>
</dbReference>
<evidence type="ECO:0000256" key="5">
    <source>
        <dbReference type="PROSITE-ProRule" id="PRU01248"/>
    </source>
</evidence>
<keyword evidence="3 5" id="KW-0238">DNA-binding</keyword>
<dbReference type="PANTHER" id="PTHR30349">
    <property type="entry name" value="PHAGE INTEGRASE-RELATED"/>
    <property type="match status" value="1"/>
</dbReference>
<dbReference type="Proteomes" id="UP000295680">
    <property type="component" value="Unassembled WGS sequence"/>
</dbReference>
<dbReference type="EMBL" id="SLWS01000001">
    <property type="protein sequence ID" value="TCO64405.1"/>
    <property type="molecule type" value="Genomic_DNA"/>
</dbReference>
<dbReference type="InterPro" id="IPR013762">
    <property type="entry name" value="Integrase-like_cat_sf"/>
</dbReference>
<evidence type="ECO:0000259" key="7">
    <source>
        <dbReference type="PROSITE" id="PS51900"/>
    </source>
</evidence>
<keyword evidence="9" id="KW-1185">Reference proteome</keyword>
<reference evidence="8 9" key="1">
    <citation type="submission" date="2019-03" db="EMBL/GenBank/DDBJ databases">
        <title>Genomic Encyclopedia of Type Strains, Phase IV (KMG-IV): sequencing the most valuable type-strain genomes for metagenomic binning, comparative biology and taxonomic classification.</title>
        <authorList>
            <person name="Goeker M."/>
        </authorList>
    </citation>
    <scope>NUCLEOTIDE SEQUENCE [LARGE SCALE GENOMIC DNA]</scope>
    <source>
        <strain evidence="8 9">DSM 45934</strain>
    </source>
</reference>
<dbReference type="InterPro" id="IPR044068">
    <property type="entry name" value="CB"/>
</dbReference>
<dbReference type="InterPro" id="IPR050090">
    <property type="entry name" value="Tyrosine_recombinase_XerCD"/>
</dbReference>
<dbReference type="AlphaFoldDB" id="A0A4R2KD21"/>
<evidence type="ECO:0000313" key="8">
    <source>
        <dbReference type="EMBL" id="TCO64405.1"/>
    </source>
</evidence>
<feature type="domain" description="Tyr recombinase" evidence="6">
    <location>
        <begin position="116"/>
        <end position="300"/>
    </location>
</feature>
<dbReference type="Pfam" id="PF00589">
    <property type="entry name" value="Phage_integrase"/>
    <property type="match status" value="1"/>
</dbReference>
<evidence type="ECO:0000256" key="4">
    <source>
        <dbReference type="ARBA" id="ARBA00023172"/>
    </source>
</evidence>
<name>A0A4R2KD21_9PSEU</name>
<accession>A0A4R2KD21</accession>
<dbReference type="SUPFAM" id="SSF56349">
    <property type="entry name" value="DNA breaking-rejoining enzymes"/>
    <property type="match status" value="1"/>
</dbReference>
<dbReference type="InterPro" id="IPR004107">
    <property type="entry name" value="Integrase_SAM-like_N"/>
</dbReference>
<dbReference type="GO" id="GO:0015074">
    <property type="term" value="P:DNA integration"/>
    <property type="evidence" value="ECO:0007669"/>
    <property type="project" value="UniProtKB-KW"/>
</dbReference>
<evidence type="ECO:0000256" key="2">
    <source>
        <dbReference type="ARBA" id="ARBA00022908"/>
    </source>
</evidence>
<dbReference type="Pfam" id="PF13495">
    <property type="entry name" value="Phage_int_SAM_4"/>
    <property type="match status" value="1"/>
</dbReference>
<evidence type="ECO:0000259" key="6">
    <source>
        <dbReference type="PROSITE" id="PS51898"/>
    </source>
</evidence>
<dbReference type="PROSITE" id="PS51900">
    <property type="entry name" value="CB"/>
    <property type="match status" value="1"/>
</dbReference>
<dbReference type="Gene3D" id="1.10.443.10">
    <property type="entry name" value="Intergrase catalytic core"/>
    <property type="match status" value="1"/>
</dbReference>
<dbReference type="InterPro" id="IPR002104">
    <property type="entry name" value="Integrase_catalytic"/>
</dbReference>
<sequence>MGETCTNAAVWSMLAERWRKTIRAKALSTNTERGYLYTARRWAEWLSDQGHDVEPADVEAHHVDDFIVDIIEATSAANGAHHYRNLRVYFAWLVKRKEIKTGNPMDETEPPNVPEKITPLLSDEEHAAVLLTCSGKSLADLRDTAIVLLFIDTGMRVSELHSIDARDVDLTTKRLKICGKGNKERWVRFGASTGLALARYLKARAKHPLAESCSGLWLSRRVDKPLCVDGIKHMLNRRGRQAKVSDSLHAHRFRHDFTHRWKQAGGSEHGLMIIAGWSSTKMPRHYGKQAEVQRALDEHERLSPADSLIA</sequence>